<dbReference type="AlphaFoldDB" id="A0AA39CH69"/>
<feature type="compositionally biased region" description="Low complexity" evidence="1">
    <location>
        <begin position="808"/>
        <end position="817"/>
    </location>
</feature>
<keyword evidence="3" id="KW-1185">Reference proteome</keyword>
<evidence type="ECO:0000313" key="3">
    <source>
        <dbReference type="Proteomes" id="UP001172673"/>
    </source>
</evidence>
<reference evidence="2" key="1">
    <citation type="submission" date="2022-10" db="EMBL/GenBank/DDBJ databases">
        <title>Culturing micro-colonial fungi from biological soil crusts in the Mojave desert and describing Neophaeococcomyces mojavensis, and introducing the new genera and species Taxawa tesnikishii.</title>
        <authorList>
            <person name="Kurbessoian T."/>
            <person name="Stajich J.E."/>
        </authorList>
    </citation>
    <scope>NUCLEOTIDE SEQUENCE</scope>
    <source>
        <strain evidence="2">TK_41</strain>
    </source>
</reference>
<name>A0AA39CH69_9EURO</name>
<feature type="region of interest" description="Disordered" evidence="1">
    <location>
        <begin position="747"/>
        <end position="849"/>
    </location>
</feature>
<dbReference type="Proteomes" id="UP001172673">
    <property type="component" value="Unassembled WGS sequence"/>
</dbReference>
<feature type="compositionally biased region" description="Low complexity" evidence="1">
    <location>
        <begin position="824"/>
        <end position="835"/>
    </location>
</feature>
<dbReference type="EMBL" id="JAPDRK010000009">
    <property type="protein sequence ID" value="KAJ9608607.1"/>
    <property type="molecule type" value="Genomic_DNA"/>
</dbReference>
<evidence type="ECO:0000313" key="2">
    <source>
        <dbReference type="EMBL" id="KAJ9608607.1"/>
    </source>
</evidence>
<gene>
    <name evidence="2" type="ORF">H2200_006378</name>
</gene>
<evidence type="ECO:0000256" key="1">
    <source>
        <dbReference type="SAM" id="MobiDB-lite"/>
    </source>
</evidence>
<accession>A0AA39CH69</accession>
<proteinExistence type="predicted"/>
<comment type="caution">
    <text evidence="2">The sequence shown here is derived from an EMBL/GenBank/DDBJ whole genome shotgun (WGS) entry which is preliminary data.</text>
</comment>
<organism evidence="2 3">
    <name type="scientific">Cladophialophora chaetospira</name>
    <dbReference type="NCBI Taxonomy" id="386627"/>
    <lineage>
        <taxon>Eukaryota</taxon>
        <taxon>Fungi</taxon>
        <taxon>Dikarya</taxon>
        <taxon>Ascomycota</taxon>
        <taxon>Pezizomycotina</taxon>
        <taxon>Eurotiomycetes</taxon>
        <taxon>Chaetothyriomycetidae</taxon>
        <taxon>Chaetothyriales</taxon>
        <taxon>Herpotrichiellaceae</taxon>
        <taxon>Cladophialophora</taxon>
    </lineage>
</organism>
<sequence length="849" mass="95321">MDYKALAAEHFVSRDLQLSIRTVTRLLQLTNPVRGGDAAQGNLSRYVAFSTAKKDGNILTDKEFTQQFRYFVASHILQLLNKGGSEVSAVLPESFEYPRLVSEKELRKAIRATEILLITRNPQFGELESLGQPDDPFAAPAYRIACGKPHQGGLSLGDDTIEDIITWQKQFEDGNIPIKHIAATAVELLKQNHQAKKGLESSQVYQKLTQFTFVTCLPKIHQHVEHLSRNKNFFHLITMPFEHGKHRLPLPAQLQDFKERFIGLDAMENECTEDLCFVQPSREQKKALKGFARLGLLSEEDAKRTTQQPLFDERGRRNLLQVLSKCLSNVDQACGLAWKSYHKGGRRKKGIKEKFGDVSQETMDSFKKYMNDLVEEMRALWALIRLFPAEMKKLLKWLKTCMDVKHSTLEEKQMFSTGKQPPDDKKLLVTPEQDDTLAQYIAANDTGEDGLDPEWYEVHMLTRHSSWDEAAFKVLETMIMHVDSLQLLKNDPLLDEKHHATKVVFIAEYIRNVELRFVDLLPNQLDNKMHPWDSARLKGLIPNKEACQAFEQFIGAHQKATPGQEAHAKSGVFMGAAHCECIGLMLHALKYKSLFGNQDYSSEDFSKMLASHGVTVTEKTINHFMQAGDVLAVTKRCCPVCYLVVEKVRQLQKTHIEKGRTQRPPALVYTGSHVEWSATSLPPHTPKVIAQEIYKQLCGNLDEAVAQIFYLQQEAYTDAKSFTPGSHTGPSPHATFMAPELGTIDEEPEKSASTMPSGPGDLGSLVHRPNPARDPPIIPTETRGGREAASRSTSPSPDRGRSSKRRASQAAADAPESPARKSRSPSSRRSGRSPANKTAPFPAFFSDED</sequence>
<protein>
    <submittedName>
        <fullName evidence="2">Uncharacterized protein</fullName>
    </submittedName>
</protein>